<keyword evidence="3" id="KW-1185">Reference proteome</keyword>
<sequence length="201" mass="23423">MFTSTLIKMMKDYKKVDRVILPGLKMIEQLQCNGCFTNLAEENHHFGMDLYVVCKEEITQCGDPQKLLASIDVFCGLLQFTECVLKKVLTQLMIFLCHKYPKVRKMTANKLYEAMLTYDDLVAEDNLDEVLSILSETQWDKPVSEVKPLRNKLCELFHVPKPVTKIMMLGDHSVIYNEVWFQTDFEAQNTELDVVQIWERC</sequence>
<feature type="domain" description="Tubulin-folding cofactor D C-terminal" evidence="1">
    <location>
        <begin position="2"/>
        <end position="66"/>
    </location>
</feature>
<proteinExistence type="predicted"/>
<organism evidence="2 3">
    <name type="scientific">Paralvinella palmiformis</name>
    <dbReference type="NCBI Taxonomy" id="53620"/>
    <lineage>
        <taxon>Eukaryota</taxon>
        <taxon>Metazoa</taxon>
        <taxon>Spiralia</taxon>
        <taxon>Lophotrochozoa</taxon>
        <taxon>Annelida</taxon>
        <taxon>Polychaeta</taxon>
        <taxon>Sedentaria</taxon>
        <taxon>Canalipalpata</taxon>
        <taxon>Terebellida</taxon>
        <taxon>Terebelliformia</taxon>
        <taxon>Alvinellidae</taxon>
        <taxon>Paralvinella</taxon>
    </lineage>
</organism>
<reference evidence="2" key="1">
    <citation type="journal article" date="2023" name="Mol. Biol. Evol.">
        <title>Third-Generation Sequencing Reveals the Adaptive Role of the Epigenome in Three Deep-Sea Polychaetes.</title>
        <authorList>
            <person name="Perez M."/>
            <person name="Aroh O."/>
            <person name="Sun Y."/>
            <person name="Lan Y."/>
            <person name="Juniper S.K."/>
            <person name="Young C.R."/>
            <person name="Angers B."/>
            <person name="Qian P.Y."/>
        </authorList>
    </citation>
    <scope>NUCLEOTIDE SEQUENCE</scope>
    <source>
        <strain evidence="2">P08H-3</strain>
    </source>
</reference>
<dbReference type="Proteomes" id="UP001208570">
    <property type="component" value="Unassembled WGS sequence"/>
</dbReference>
<dbReference type="GO" id="GO:0007023">
    <property type="term" value="P:post-chaperonin tubulin folding pathway"/>
    <property type="evidence" value="ECO:0007669"/>
    <property type="project" value="InterPro"/>
</dbReference>
<dbReference type="GO" id="GO:0016328">
    <property type="term" value="C:lateral plasma membrane"/>
    <property type="evidence" value="ECO:0007669"/>
    <property type="project" value="TreeGrafter"/>
</dbReference>
<gene>
    <name evidence="2" type="ORF">LSH36_6g04004</name>
</gene>
<name>A0AAD9KEZ7_9ANNE</name>
<dbReference type="PANTHER" id="PTHR12658">
    <property type="entry name" value="BETA-TUBULIN COFACTOR D"/>
    <property type="match status" value="1"/>
</dbReference>
<dbReference type="EMBL" id="JAODUP010000006">
    <property type="protein sequence ID" value="KAK2169865.1"/>
    <property type="molecule type" value="Genomic_DNA"/>
</dbReference>
<evidence type="ECO:0000313" key="3">
    <source>
        <dbReference type="Proteomes" id="UP001208570"/>
    </source>
</evidence>
<dbReference type="AlphaFoldDB" id="A0AAD9KEZ7"/>
<dbReference type="GO" id="GO:0034333">
    <property type="term" value="P:adherens junction assembly"/>
    <property type="evidence" value="ECO:0007669"/>
    <property type="project" value="TreeGrafter"/>
</dbReference>
<dbReference type="GO" id="GO:0070830">
    <property type="term" value="P:bicellular tight junction assembly"/>
    <property type="evidence" value="ECO:0007669"/>
    <property type="project" value="TreeGrafter"/>
</dbReference>
<dbReference type="InterPro" id="IPR022577">
    <property type="entry name" value="TBCD_C"/>
</dbReference>
<dbReference type="GO" id="GO:0000226">
    <property type="term" value="P:microtubule cytoskeleton organization"/>
    <property type="evidence" value="ECO:0007669"/>
    <property type="project" value="TreeGrafter"/>
</dbReference>
<comment type="caution">
    <text evidence="2">The sequence shown here is derived from an EMBL/GenBank/DDBJ whole genome shotgun (WGS) entry which is preliminary data.</text>
</comment>
<accession>A0AAD9KEZ7</accession>
<protein>
    <recommendedName>
        <fullName evidence="1">Tubulin-folding cofactor D C-terminal domain-containing protein</fullName>
    </recommendedName>
</protein>
<evidence type="ECO:0000259" key="1">
    <source>
        <dbReference type="Pfam" id="PF12612"/>
    </source>
</evidence>
<dbReference type="GO" id="GO:0007021">
    <property type="term" value="P:tubulin complex assembly"/>
    <property type="evidence" value="ECO:0007669"/>
    <property type="project" value="InterPro"/>
</dbReference>
<evidence type="ECO:0000313" key="2">
    <source>
        <dbReference type="EMBL" id="KAK2169865.1"/>
    </source>
</evidence>
<dbReference type="GO" id="GO:0048487">
    <property type="term" value="F:beta-tubulin binding"/>
    <property type="evidence" value="ECO:0007669"/>
    <property type="project" value="InterPro"/>
</dbReference>
<dbReference type="InterPro" id="IPR033162">
    <property type="entry name" value="TBCD"/>
</dbReference>
<dbReference type="Pfam" id="PF12612">
    <property type="entry name" value="TFCD_C"/>
    <property type="match status" value="1"/>
</dbReference>
<dbReference type="GO" id="GO:0005096">
    <property type="term" value="F:GTPase activator activity"/>
    <property type="evidence" value="ECO:0007669"/>
    <property type="project" value="InterPro"/>
</dbReference>
<dbReference type="PANTHER" id="PTHR12658:SF0">
    <property type="entry name" value="TUBULIN-SPECIFIC CHAPERONE D"/>
    <property type="match status" value="1"/>
</dbReference>